<dbReference type="OrthoDB" id="9814751at2"/>
<evidence type="ECO:0000256" key="1">
    <source>
        <dbReference type="ARBA" id="ARBA00023125"/>
    </source>
</evidence>
<name>A0A5C0B4X3_9BURK</name>
<dbReference type="InterPro" id="IPR014710">
    <property type="entry name" value="RmlC-like_jellyroll"/>
</dbReference>
<dbReference type="GO" id="GO:0003700">
    <property type="term" value="F:DNA-binding transcription factor activity"/>
    <property type="evidence" value="ECO:0007669"/>
    <property type="project" value="TreeGrafter"/>
</dbReference>
<dbReference type="PANTHER" id="PTHR46797:SF2">
    <property type="entry name" value="TRANSCRIPTIONAL REGULATOR"/>
    <property type="match status" value="1"/>
</dbReference>
<dbReference type="SMART" id="SM00530">
    <property type="entry name" value="HTH_XRE"/>
    <property type="match status" value="1"/>
</dbReference>
<reference evidence="3 4" key="1">
    <citation type="submission" date="2019-08" db="EMBL/GenBank/DDBJ databases">
        <title>Amphibian skin-associated Pigmentiphaga: genome sequence and occurrence across geography and hosts.</title>
        <authorList>
            <person name="Bletz M.C."/>
            <person name="Bunk B."/>
            <person name="Sproeer C."/>
            <person name="Biwer P."/>
            <person name="Reiter S."/>
            <person name="Rabemananjara F.C.E."/>
            <person name="Schulz S."/>
            <person name="Overmann J."/>
            <person name="Vences M."/>
        </authorList>
    </citation>
    <scope>NUCLEOTIDE SEQUENCE [LARGE SCALE GENOMIC DNA]</scope>
    <source>
        <strain evidence="3 4">Mada1488</strain>
    </source>
</reference>
<dbReference type="Gene3D" id="2.60.120.10">
    <property type="entry name" value="Jelly Rolls"/>
    <property type="match status" value="1"/>
</dbReference>
<dbReference type="PROSITE" id="PS50943">
    <property type="entry name" value="HTH_CROC1"/>
    <property type="match status" value="1"/>
</dbReference>
<dbReference type="InterPro" id="IPR050807">
    <property type="entry name" value="TransReg_Diox_bact_type"/>
</dbReference>
<dbReference type="Gene3D" id="1.10.260.40">
    <property type="entry name" value="lambda repressor-like DNA-binding domains"/>
    <property type="match status" value="1"/>
</dbReference>
<protein>
    <submittedName>
        <fullName evidence="3">Cupin domain-containing protein</fullName>
    </submittedName>
</protein>
<dbReference type="Proteomes" id="UP000325161">
    <property type="component" value="Chromosome"/>
</dbReference>
<evidence type="ECO:0000313" key="3">
    <source>
        <dbReference type="EMBL" id="QEI08896.1"/>
    </source>
</evidence>
<dbReference type="InterPro" id="IPR011051">
    <property type="entry name" value="RmlC_Cupin_sf"/>
</dbReference>
<dbReference type="CDD" id="cd02209">
    <property type="entry name" value="cupin_XRE_C"/>
    <property type="match status" value="1"/>
</dbReference>
<dbReference type="AlphaFoldDB" id="A0A5C0B4X3"/>
<dbReference type="SUPFAM" id="SSF51182">
    <property type="entry name" value="RmlC-like cupins"/>
    <property type="match status" value="1"/>
</dbReference>
<dbReference type="GO" id="GO:0005829">
    <property type="term" value="C:cytosol"/>
    <property type="evidence" value="ECO:0007669"/>
    <property type="project" value="TreeGrafter"/>
</dbReference>
<keyword evidence="4" id="KW-1185">Reference proteome</keyword>
<dbReference type="GO" id="GO:0003677">
    <property type="term" value="F:DNA binding"/>
    <property type="evidence" value="ECO:0007669"/>
    <property type="project" value="UniProtKB-KW"/>
</dbReference>
<sequence>MSQHKFSIDQTTDVQSERRVGARLRALRLAKRLSISGLAELAGVSTGMVSQIERDLSNPSVRMLERLRVALDVPLTALLEDDTQQRPMKEFVRRANQRPHFTVGPNGLVKELLSPQGDHDLQFMLITIPPASRSGEVMLGDGEKAGLVLQGQVALRVGDQQQILSEGDSFQFSSRLPHQVENPTDEDAQVLWIMNTRVPVIHL</sequence>
<accession>A0A5C0B4X3</accession>
<dbReference type="PANTHER" id="PTHR46797">
    <property type="entry name" value="HTH-TYPE TRANSCRIPTIONAL REGULATOR"/>
    <property type="match status" value="1"/>
</dbReference>
<dbReference type="EMBL" id="CP043046">
    <property type="protein sequence ID" value="QEI08896.1"/>
    <property type="molecule type" value="Genomic_DNA"/>
</dbReference>
<gene>
    <name evidence="3" type="ORF">FXN63_25845</name>
</gene>
<keyword evidence="1" id="KW-0238">DNA-binding</keyword>
<dbReference type="RefSeq" id="WP_148818477.1">
    <property type="nucleotide sequence ID" value="NZ_CP043046.1"/>
</dbReference>
<proteinExistence type="predicted"/>
<dbReference type="InterPro" id="IPR013096">
    <property type="entry name" value="Cupin_2"/>
</dbReference>
<dbReference type="SUPFAM" id="SSF47413">
    <property type="entry name" value="lambda repressor-like DNA-binding domains"/>
    <property type="match status" value="1"/>
</dbReference>
<dbReference type="CDD" id="cd00093">
    <property type="entry name" value="HTH_XRE"/>
    <property type="match status" value="1"/>
</dbReference>
<evidence type="ECO:0000259" key="2">
    <source>
        <dbReference type="PROSITE" id="PS50943"/>
    </source>
</evidence>
<dbReference type="InterPro" id="IPR010982">
    <property type="entry name" value="Lambda_DNA-bd_dom_sf"/>
</dbReference>
<evidence type="ECO:0000313" key="4">
    <source>
        <dbReference type="Proteomes" id="UP000325161"/>
    </source>
</evidence>
<organism evidence="3 4">
    <name type="scientific">Pigmentiphaga aceris</name>
    <dbReference type="NCBI Taxonomy" id="1940612"/>
    <lineage>
        <taxon>Bacteria</taxon>
        <taxon>Pseudomonadati</taxon>
        <taxon>Pseudomonadota</taxon>
        <taxon>Betaproteobacteria</taxon>
        <taxon>Burkholderiales</taxon>
        <taxon>Alcaligenaceae</taxon>
        <taxon>Pigmentiphaga</taxon>
    </lineage>
</organism>
<dbReference type="Pfam" id="PF01381">
    <property type="entry name" value="HTH_3"/>
    <property type="match status" value="1"/>
</dbReference>
<feature type="domain" description="HTH cro/C1-type" evidence="2">
    <location>
        <begin position="24"/>
        <end position="78"/>
    </location>
</feature>
<dbReference type="KEGG" id="pacr:FXN63_25845"/>
<dbReference type="InterPro" id="IPR001387">
    <property type="entry name" value="Cro/C1-type_HTH"/>
</dbReference>
<dbReference type="Pfam" id="PF07883">
    <property type="entry name" value="Cupin_2"/>
    <property type="match status" value="1"/>
</dbReference>